<evidence type="ECO:0000313" key="8">
    <source>
        <dbReference type="EMBL" id="PCC50128.1"/>
    </source>
</evidence>
<accession>A0A2A3X0Y2</accession>
<evidence type="ECO:0000313" key="9">
    <source>
        <dbReference type="EMBL" id="SMX88971.1"/>
    </source>
</evidence>
<feature type="domain" description="Peptidase S9A N-terminal" evidence="6">
    <location>
        <begin position="39"/>
        <end position="446"/>
    </location>
</feature>
<feature type="region of interest" description="Disordered" evidence="4">
    <location>
        <begin position="1"/>
        <end position="35"/>
    </location>
</feature>
<dbReference type="EMBL" id="NRGO01000012">
    <property type="protein sequence ID" value="PCC50128.1"/>
    <property type="molecule type" value="Genomic_DNA"/>
</dbReference>
<evidence type="ECO:0000256" key="2">
    <source>
        <dbReference type="ARBA" id="ARBA00022801"/>
    </source>
</evidence>
<dbReference type="Pfam" id="PF02897">
    <property type="entry name" value="Peptidase_S9_N"/>
    <property type="match status" value="1"/>
</dbReference>
<dbReference type="InterPro" id="IPR002470">
    <property type="entry name" value="Peptidase_S9A"/>
</dbReference>
<accession>A0A2H1JNH3</accession>
<dbReference type="GO" id="GO:0005829">
    <property type="term" value="C:cytosol"/>
    <property type="evidence" value="ECO:0007669"/>
    <property type="project" value="TreeGrafter"/>
</dbReference>
<keyword evidence="2 9" id="KW-0378">Hydrolase</keyword>
<feature type="domain" description="Peptidase S9 prolyl oligopeptidase catalytic" evidence="5">
    <location>
        <begin position="547"/>
        <end position="747"/>
    </location>
</feature>
<dbReference type="Gene3D" id="2.130.10.120">
    <property type="entry name" value="Prolyl oligopeptidase, N-terminal domain"/>
    <property type="match status" value="1"/>
</dbReference>
<sequence length="750" mass="82360">MREEAPEYDKQAHSNPAPEDVADGDPSPARPPAAAVLPEDENLWLEDIHGAEQIAWVKEQNAKTLARFEDGLFESIAGDLRTALDSDDRIPMVAKRGDRFYNFWRDRTNPKGVWRRTSWDSYRTEAPDWEVLLDLDELAANEETPWVWAGAMVRRSDYRRALILLSPDGGDSHRVREFDLAEKTFVAGGFDIPAAKTRLAWLDDDTLIVATDTGEDSLTTSSYPRQARVLRRGQDIAEAPIVAEVPRDHVAIFVGSDIAPVDDHTDRAVIVDAIDFFNSQLSFVDLDEIRSLDSAISADASAWGEALTPVEVPTDVEVGFEDDLVLFRPQTEWTTGDHSVPAGGLAVADIAEVKAGTIAPRVIFTPDAHTALQSFTFTRDYLVLELLADVQSKLVVLDPNNDFRETSLPGVPANHMVGLGAVDKYDDATANDYWLVSTGFLTPSTLSYGRLCSPTEAGSDAVSSAEVIKSAPALFDSSGLRVEQHFATSADGTKVPYFQIGADDLILDGANPTLLDGYGGFEVSRTPGYSPMVGLGWLGRTTSGCTRRRGVYVLANIRGGGEYGPTWHTSAMRENRQRAYEDHAAIARDLIDRGITSPLRLACAGGSNGGLLVGNMLTQYPKLFGAVSCGVPLLDMARYTKLSAGYSWKAEYGDPEVAEDWEFIRTFSPYHLLEENTDYPPVLFWTATSDDRVGPVQARKMAARMQSMGIENVWFFEDTEGGHSAASDNEQTAFTRALSYRFLWNALTGE</sequence>
<reference evidence="10 11" key="1">
    <citation type="journal article" date="2017" name="Elife">
        <title>Extensive horizontal gene transfer in cheese-associated bacteria.</title>
        <authorList>
            <person name="Bonham K.S."/>
            <person name="Wolfe B.E."/>
            <person name="Dutton R.J."/>
        </authorList>
    </citation>
    <scope>NUCLEOTIDE SEQUENCE [LARGE SCALE GENOMIC DNA]</scope>
    <source>
        <strain evidence="8 10">900_6</strain>
        <strain evidence="7 11">JB5</strain>
    </source>
</reference>
<dbReference type="InterPro" id="IPR051167">
    <property type="entry name" value="Prolyl_oligopep/macrocyclase"/>
</dbReference>
<organism evidence="7 11">
    <name type="scientific">Brevibacterium aurantiacum</name>
    <dbReference type="NCBI Taxonomy" id="273384"/>
    <lineage>
        <taxon>Bacteria</taxon>
        <taxon>Bacillati</taxon>
        <taxon>Actinomycetota</taxon>
        <taxon>Actinomycetes</taxon>
        <taxon>Micrococcales</taxon>
        <taxon>Brevibacteriaceae</taxon>
        <taxon>Brevibacterium</taxon>
    </lineage>
</organism>
<keyword evidence="3" id="KW-0720">Serine protease</keyword>
<dbReference type="EC" id="3.4.21.26" evidence="9"/>
<dbReference type="AlphaFoldDB" id="A0A2A3X0Y2"/>
<dbReference type="PANTHER" id="PTHR42881">
    <property type="entry name" value="PROLYL ENDOPEPTIDASE"/>
    <property type="match status" value="1"/>
</dbReference>
<evidence type="ECO:0000256" key="3">
    <source>
        <dbReference type="ARBA" id="ARBA00022825"/>
    </source>
</evidence>
<dbReference type="Gene3D" id="3.40.50.1820">
    <property type="entry name" value="alpha/beta hydrolase"/>
    <property type="match status" value="1"/>
</dbReference>
<dbReference type="GO" id="GO:0004252">
    <property type="term" value="F:serine-type endopeptidase activity"/>
    <property type="evidence" value="ECO:0007669"/>
    <property type="project" value="UniProtKB-EC"/>
</dbReference>
<dbReference type="EMBL" id="FXZI01000006">
    <property type="protein sequence ID" value="SMX88971.1"/>
    <property type="molecule type" value="Genomic_DNA"/>
</dbReference>
<dbReference type="PRINTS" id="PR00862">
    <property type="entry name" value="PROLIGOPTASE"/>
</dbReference>
<dbReference type="InterPro" id="IPR001375">
    <property type="entry name" value="Peptidase_S9_cat"/>
</dbReference>
<feature type="compositionally biased region" description="Basic and acidic residues" evidence="4">
    <location>
        <begin position="1"/>
        <end position="12"/>
    </location>
</feature>
<dbReference type="SUPFAM" id="SSF53474">
    <property type="entry name" value="alpha/beta-Hydrolases"/>
    <property type="match status" value="1"/>
</dbReference>
<dbReference type="SUPFAM" id="SSF50993">
    <property type="entry name" value="Peptidase/esterase 'gauge' domain"/>
    <property type="match status" value="1"/>
</dbReference>
<name>A0A2A3X0Y2_BREAU</name>
<dbReference type="InterPro" id="IPR029058">
    <property type="entry name" value="AB_hydrolase_fold"/>
</dbReference>
<evidence type="ECO:0000313" key="7">
    <source>
        <dbReference type="EMBL" id="PCC17177.1"/>
    </source>
</evidence>
<gene>
    <name evidence="9" type="ORF">BAURA86_01879</name>
    <name evidence="8" type="ORF">CIK62_10605</name>
    <name evidence="7" type="ORF">CIK79_01990</name>
</gene>
<dbReference type="InterPro" id="IPR023302">
    <property type="entry name" value="Pept_S9A_N"/>
</dbReference>
<reference evidence="9 12" key="2">
    <citation type="submission" date="2017-03" db="EMBL/GenBank/DDBJ databases">
        <authorList>
            <person name="Afonso C.L."/>
            <person name="Miller P.J."/>
            <person name="Scott M.A."/>
            <person name="Spackman E."/>
            <person name="Goraichik I."/>
            <person name="Dimitrov K.M."/>
            <person name="Suarez D.L."/>
            <person name="Swayne D.E."/>
        </authorList>
    </citation>
    <scope>NUCLEOTIDE SEQUENCE [LARGE SCALE GENOMIC DNA]</scope>
    <source>
        <strain evidence="9">8</strain>
        <strain evidence="12">8(6)</strain>
    </source>
</reference>
<dbReference type="GO" id="GO:0070012">
    <property type="term" value="F:oligopeptidase activity"/>
    <property type="evidence" value="ECO:0007669"/>
    <property type="project" value="TreeGrafter"/>
</dbReference>
<protein>
    <submittedName>
        <fullName evidence="9">Prolyl oligopeptidase</fullName>
        <ecNumber evidence="9">3.4.21.26</ecNumber>
    </submittedName>
    <submittedName>
        <fullName evidence="7">S9 family peptidase</fullName>
    </submittedName>
</protein>
<dbReference type="EMBL" id="NRGX01000001">
    <property type="protein sequence ID" value="PCC17177.1"/>
    <property type="molecule type" value="Genomic_DNA"/>
</dbReference>
<dbReference type="PANTHER" id="PTHR42881:SF13">
    <property type="entry name" value="PROLYL ENDOPEPTIDASE"/>
    <property type="match status" value="1"/>
</dbReference>
<dbReference type="RefSeq" id="WP_096157274.1">
    <property type="nucleotide sequence ID" value="NZ_FXZI01000006.1"/>
</dbReference>
<dbReference type="Proteomes" id="UP000234300">
    <property type="component" value="Unassembled WGS sequence"/>
</dbReference>
<dbReference type="Proteomes" id="UP000217720">
    <property type="component" value="Unassembled WGS sequence"/>
</dbReference>
<evidence type="ECO:0000259" key="5">
    <source>
        <dbReference type="Pfam" id="PF00326"/>
    </source>
</evidence>
<evidence type="ECO:0000313" key="11">
    <source>
        <dbReference type="Proteomes" id="UP000218377"/>
    </source>
</evidence>
<evidence type="ECO:0000256" key="4">
    <source>
        <dbReference type="SAM" id="MobiDB-lite"/>
    </source>
</evidence>
<dbReference type="Proteomes" id="UP000218377">
    <property type="component" value="Unassembled WGS sequence"/>
</dbReference>
<evidence type="ECO:0000313" key="12">
    <source>
        <dbReference type="Proteomes" id="UP000234300"/>
    </source>
</evidence>
<dbReference type="GO" id="GO:0006508">
    <property type="term" value="P:proteolysis"/>
    <property type="evidence" value="ECO:0007669"/>
    <property type="project" value="UniProtKB-KW"/>
</dbReference>
<evidence type="ECO:0000256" key="1">
    <source>
        <dbReference type="ARBA" id="ARBA00022670"/>
    </source>
</evidence>
<dbReference type="Pfam" id="PF00326">
    <property type="entry name" value="Peptidase_S9"/>
    <property type="match status" value="1"/>
</dbReference>
<evidence type="ECO:0000313" key="10">
    <source>
        <dbReference type="Proteomes" id="UP000217720"/>
    </source>
</evidence>
<keyword evidence="1" id="KW-0645">Protease</keyword>
<proteinExistence type="predicted"/>
<evidence type="ECO:0000259" key="6">
    <source>
        <dbReference type="Pfam" id="PF02897"/>
    </source>
</evidence>